<dbReference type="Proteomes" id="UP000054516">
    <property type="component" value="Unassembled WGS sequence"/>
</dbReference>
<feature type="region of interest" description="Disordered" evidence="1">
    <location>
        <begin position="1"/>
        <end position="125"/>
    </location>
</feature>
<evidence type="ECO:0000313" key="2">
    <source>
        <dbReference type="EMBL" id="GAP83949.1"/>
    </source>
</evidence>
<protein>
    <submittedName>
        <fullName evidence="2">Uncharacterized protein</fullName>
    </submittedName>
</protein>
<evidence type="ECO:0000313" key="3">
    <source>
        <dbReference type="Proteomes" id="UP000054516"/>
    </source>
</evidence>
<evidence type="ECO:0000256" key="1">
    <source>
        <dbReference type="SAM" id="MobiDB-lite"/>
    </source>
</evidence>
<dbReference type="OrthoDB" id="4761226at2759"/>
<dbReference type="EMBL" id="DF977451">
    <property type="protein sequence ID" value="GAP83949.1"/>
    <property type="molecule type" value="Genomic_DNA"/>
</dbReference>
<name>A0A1S7UKX8_ROSNE</name>
<sequence length="186" mass="20355">MGENVQDPSARAWVDSEVAVEPRSSDDTQHSPGPDPDPDPSLAAKPDRHHAAEGSGSDSGATTDGKETSQPNGDGEVDLQKELPPHPLKRRPTSARPSTEIFRNLSVDDDDSKSKRGSFSAGDRSSIYTVDSTDERRLSGRMRKVWRGVMGAQKPMDPLEQWMVKHSGGVLRDVPVGRLYREPSDR</sequence>
<keyword evidence="3" id="KW-1185">Reference proteome</keyword>
<organism evidence="2">
    <name type="scientific">Rosellinia necatrix</name>
    <name type="common">White root-rot fungus</name>
    <dbReference type="NCBI Taxonomy" id="77044"/>
    <lineage>
        <taxon>Eukaryota</taxon>
        <taxon>Fungi</taxon>
        <taxon>Dikarya</taxon>
        <taxon>Ascomycota</taxon>
        <taxon>Pezizomycotina</taxon>
        <taxon>Sordariomycetes</taxon>
        <taxon>Xylariomycetidae</taxon>
        <taxon>Xylariales</taxon>
        <taxon>Xylariaceae</taxon>
        <taxon>Rosellinia</taxon>
    </lineage>
</organism>
<gene>
    <name evidence="2" type="ORF">SAMD00023353_0602840</name>
</gene>
<accession>A0A1S7UKX8</accession>
<reference evidence="2" key="1">
    <citation type="submission" date="2016-03" db="EMBL/GenBank/DDBJ databases">
        <title>Draft genome sequence of Rosellinia necatrix.</title>
        <authorList>
            <person name="Kanematsu S."/>
        </authorList>
    </citation>
    <scope>NUCLEOTIDE SEQUENCE [LARGE SCALE GENOMIC DNA]</scope>
    <source>
        <strain evidence="2">W97</strain>
    </source>
</reference>
<dbReference type="AlphaFoldDB" id="A0A1S7UKX8"/>
<proteinExistence type="predicted"/>
<feature type="compositionally biased region" description="Low complexity" evidence="1">
    <location>
        <begin position="53"/>
        <end position="63"/>
    </location>
</feature>